<organism evidence="8 9">
    <name type="scientific">Elysia chlorotica</name>
    <name type="common">Eastern emerald elysia</name>
    <name type="synonym">Sea slug</name>
    <dbReference type="NCBI Taxonomy" id="188477"/>
    <lineage>
        <taxon>Eukaryota</taxon>
        <taxon>Metazoa</taxon>
        <taxon>Spiralia</taxon>
        <taxon>Lophotrochozoa</taxon>
        <taxon>Mollusca</taxon>
        <taxon>Gastropoda</taxon>
        <taxon>Heterobranchia</taxon>
        <taxon>Euthyneura</taxon>
        <taxon>Panpulmonata</taxon>
        <taxon>Sacoglossa</taxon>
        <taxon>Placobranchoidea</taxon>
        <taxon>Plakobranchidae</taxon>
        <taxon>Elysia</taxon>
    </lineage>
</organism>
<feature type="domain" description="DFDF" evidence="7">
    <location>
        <begin position="249"/>
        <end position="285"/>
    </location>
</feature>
<dbReference type="GO" id="GO:0000932">
    <property type="term" value="C:P-body"/>
    <property type="evidence" value="ECO:0007669"/>
    <property type="project" value="UniProtKB-SubCell"/>
</dbReference>
<evidence type="ECO:0000259" key="7">
    <source>
        <dbReference type="PROSITE" id="PS51512"/>
    </source>
</evidence>
<dbReference type="Gene3D" id="3.40.50.10260">
    <property type="entry name" value="YjeF N-terminal domain"/>
    <property type="match status" value="1"/>
</dbReference>
<dbReference type="InterPro" id="IPR019050">
    <property type="entry name" value="FDF_dom"/>
</dbReference>
<name>A0A3S1HP74_ELYCH</name>
<evidence type="ECO:0000256" key="1">
    <source>
        <dbReference type="ARBA" id="ARBA00004201"/>
    </source>
</evidence>
<feature type="region of interest" description="Disordered" evidence="5">
    <location>
        <begin position="122"/>
        <end position="247"/>
    </location>
</feature>
<dbReference type="PROSITE" id="PS51512">
    <property type="entry name" value="DFDF"/>
    <property type="match status" value="1"/>
</dbReference>
<dbReference type="EMBL" id="RQTK01000244">
    <property type="protein sequence ID" value="RUS83411.1"/>
    <property type="molecule type" value="Genomic_DNA"/>
</dbReference>
<dbReference type="PROSITE" id="PS51385">
    <property type="entry name" value="YJEF_N"/>
    <property type="match status" value="1"/>
</dbReference>
<feature type="compositionally biased region" description="Polar residues" evidence="5">
    <location>
        <begin position="127"/>
        <end position="136"/>
    </location>
</feature>
<dbReference type="PANTHER" id="PTHR13612:SF0">
    <property type="entry name" value="ENHANCER OF MRNA-DECAPPING PROTEIN 3"/>
    <property type="match status" value="1"/>
</dbReference>
<accession>A0A3S1HP74</accession>
<dbReference type="CDD" id="cd01737">
    <property type="entry name" value="LSm16_N"/>
    <property type="match status" value="1"/>
</dbReference>
<comment type="similarity">
    <text evidence="2">Belongs to the EDC3 family.</text>
</comment>
<evidence type="ECO:0000313" key="9">
    <source>
        <dbReference type="Proteomes" id="UP000271974"/>
    </source>
</evidence>
<comment type="caution">
    <text evidence="8">The sequence shown here is derived from an EMBL/GenBank/DDBJ whole genome shotgun (WGS) entry which is preliminary data.</text>
</comment>
<comment type="subcellular location">
    <subcellularLocation>
        <location evidence="1">Cytoplasm</location>
        <location evidence="1">P-body</location>
    </subcellularLocation>
</comment>
<dbReference type="InterPro" id="IPR036652">
    <property type="entry name" value="YjeF_N_dom_sf"/>
</dbReference>
<sequence>MKTEADSSDQASSSGGPTNFIGSMVSIDCGPLGSYQGLVQKIDPVMNTLTITHAFVNGLKCDQPELNLSSTTIRDIKIIHASHEASEIISRKATPSKMTKEIDDVTKPTCTSPIKIIKATSKAHTGFPTSSSSGNLSAKDVENPPASAVHGKGGCRRKLSPPDSPSRYLDSGHSHRRTRASTSTTRDLPTTDGHEHGNGVGSHNSKHKGSKSDKVIESQTYSPGRKVSMPKRMERGGKRGTVNSKNSECFSAPTQSYLKDFDFESNLALFNKKAVFQEIENGFPELSLSSGPPVEQKFRHDENILQPGESNTVPVKKQQIQVPAGCTSKLYITDCGLIVPAISQEMRERLCAMASDHGLSQSRQLESYCRSASDMAIHLFGGSHRIHPKNDHQMPSVVVLCGAHEHGALGACCARILSSHGVQVTLVTPNCPMPAVTSQEIELFKLTGNKVLHNVKGLPKTVDLVVSALDSASASTFSQQPWYQNIVAWTKSPDVKAQVLALDPPPEGPGMVTRWSLFKVLPLAGTTPMCGSVYLCDLSIPSAIFTKLGISYVSPFGSKFVISLHEQD</sequence>
<evidence type="ECO:0000313" key="8">
    <source>
        <dbReference type="EMBL" id="RUS83411.1"/>
    </source>
</evidence>
<evidence type="ECO:0000256" key="3">
    <source>
        <dbReference type="ARBA" id="ARBA00015797"/>
    </source>
</evidence>
<dbReference type="GO" id="GO:0031087">
    <property type="term" value="P:deadenylation-independent decapping of nuclear-transcribed mRNA"/>
    <property type="evidence" value="ECO:0007669"/>
    <property type="project" value="InterPro"/>
</dbReference>
<dbReference type="GO" id="GO:0033962">
    <property type="term" value="P:P-body assembly"/>
    <property type="evidence" value="ECO:0007669"/>
    <property type="project" value="TreeGrafter"/>
</dbReference>
<feature type="domain" description="YjeF N-terminal" evidence="6">
    <location>
        <begin position="346"/>
        <end position="546"/>
    </location>
</feature>
<gene>
    <name evidence="8" type="ORF">EGW08_008832</name>
</gene>
<dbReference type="Gene3D" id="2.30.30.100">
    <property type="match status" value="1"/>
</dbReference>
<keyword evidence="4" id="KW-0963">Cytoplasm</keyword>
<dbReference type="Proteomes" id="UP000271974">
    <property type="component" value="Unassembled WGS sequence"/>
</dbReference>
<dbReference type="OrthoDB" id="10030313at2759"/>
<dbReference type="Pfam" id="PF03853">
    <property type="entry name" value="YjeF_N"/>
    <property type="match status" value="1"/>
</dbReference>
<dbReference type="Pfam" id="PF09532">
    <property type="entry name" value="FDF"/>
    <property type="match status" value="1"/>
</dbReference>
<dbReference type="SUPFAM" id="SSF64153">
    <property type="entry name" value="YjeF N-terminal domain-like"/>
    <property type="match status" value="1"/>
</dbReference>
<reference evidence="8 9" key="1">
    <citation type="submission" date="2019-01" db="EMBL/GenBank/DDBJ databases">
        <title>A draft genome assembly of the solar-powered sea slug Elysia chlorotica.</title>
        <authorList>
            <person name="Cai H."/>
            <person name="Li Q."/>
            <person name="Fang X."/>
            <person name="Li J."/>
            <person name="Curtis N.E."/>
            <person name="Altenburger A."/>
            <person name="Shibata T."/>
            <person name="Feng M."/>
            <person name="Maeda T."/>
            <person name="Schwartz J.A."/>
            <person name="Shigenobu S."/>
            <person name="Lundholm N."/>
            <person name="Nishiyama T."/>
            <person name="Yang H."/>
            <person name="Hasebe M."/>
            <person name="Li S."/>
            <person name="Pierce S.K."/>
            <person name="Wang J."/>
        </authorList>
    </citation>
    <scope>NUCLEOTIDE SEQUENCE [LARGE SCALE GENOMIC DNA]</scope>
    <source>
        <strain evidence="8">EC2010</strain>
        <tissue evidence="8">Whole organism of an adult</tissue>
    </source>
</reference>
<dbReference type="SMART" id="SM01271">
    <property type="entry name" value="LSM14"/>
    <property type="match status" value="1"/>
</dbReference>
<dbReference type="STRING" id="188477.A0A3S1HP74"/>
<dbReference type="GO" id="GO:0003729">
    <property type="term" value="F:mRNA binding"/>
    <property type="evidence" value="ECO:0007669"/>
    <property type="project" value="InterPro"/>
</dbReference>
<evidence type="ECO:0000256" key="4">
    <source>
        <dbReference type="ARBA" id="ARBA00022490"/>
    </source>
</evidence>
<evidence type="ECO:0000256" key="5">
    <source>
        <dbReference type="SAM" id="MobiDB-lite"/>
    </source>
</evidence>
<keyword evidence="9" id="KW-1185">Reference proteome</keyword>
<dbReference type="InterPro" id="IPR004443">
    <property type="entry name" value="YjeF_N_dom"/>
</dbReference>
<evidence type="ECO:0000256" key="2">
    <source>
        <dbReference type="ARBA" id="ARBA00006610"/>
    </source>
</evidence>
<dbReference type="InterPro" id="IPR034107">
    <property type="entry name" value="Lsm16_N"/>
</dbReference>
<dbReference type="InterPro" id="IPR025762">
    <property type="entry name" value="DFDF"/>
</dbReference>
<dbReference type="InterPro" id="IPR025609">
    <property type="entry name" value="Lsm14-like_N"/>
</dbReference>
<proteinExistence type="inferred from homology"/>
<dbReference type="PANTHER" id="PTHR13612">
    <property type="entry name" value="ENHANCER OF MRNA-DECAPPING PROTEIN 3"/>
    <property type="match status" value="1"/>
</dbReference>
<protein>
    <recommendedName>
        <fullName evidence="3">Enhancer of mRNA-decapping protein 3</fullName>
    </recommendedName>
</protein>
<evidence type="ECO:0000259" key="6">
    <source>
        <dbReference type="PROSITE" id="PS51385"/>
    </source>
</evidence>
<dbReference type="SMART" id="SM01199">
    <property type="entry name" value="FDF"/>
    <property type="match status" value="1"/>
</dbReference>
<dbReference type="AlphaFoldDB" id="A0A3S1HP74"/>